<organism evidence="2 3">
    <name type="scientific">Methanocella arvoryzae (strain DSM 22066 / NBRC 105507 / MRE50)</name>
    <dbReference type="NCBI Taxonomy" id="351160"/>
    <lineage>
        <taxon>Archaea</taxon>
        <taxon>Methanobacteriati</taxon>
        <taxon>Methanobacteriota</taxon>
        <taxon>Stenosarchaea group</taxon>
        <taxon>Methanomicrobia</taxon>
        <taxon>Methanocellales</taxon>
        <taxon>Methanocellaceae</taxon>
        <taxon>Methanocella</taxon>
    </lineage>
</organism>
<dbReference type="AlphaFoldDB" id="Q0W3E1"/>
<name>Q0W3E1_METAR</name>
<feature type="transmembrane region" description="Helical" evidence="1">
    <location>
        <begin position="315"/>
        <end position="333"/>
    </location>
</feature>
<accession>Q0W3E1</accession>
<protein>
    <recommendedName>
        <fullName evidence="4">Glycosyltransferase RgtA/B/C/D-like domain-containing protein</fullName>
    </recommendedName>
</protein>
<keyword evidence="3" id="KW-1185">Reference proteome</keyword>
<keyword evidence="1" id="KW-1133">Transmembrane helix</keyword>
<keyword evidence="1" id="KW-0812">Transmembrane</keyword>
<evidence type="ECO:0000256" key="1">
    <source>
        <dbReference type="SAM" id="Phobius"/>
    </source>
</evidence>
<dbReference type="EMBL" id="AM114193">
    <property type="protein sequence ID" value="CAJ37102.1"/>
    <property type="molecule type" value="Genomic_DNA"/>
</dbReference>
<keyword evidence="1" id="KW-0472">Membrane</keyword>
<evidence type="ECO:0000313" key="3">
    <source>
        <dbReference type="Proteomes" id="UP000000663"/>
    </source>
</evidence>
<feature type="transmembrane region" description="Helical" evidence="1">
    <location>
        <begin position="430"/>
        <end position="450"/>
    </location>
</feature>
<proteinExistence type="predicted"/>
<gene>
    <name evidence="2" type="ORF">RCIX1936</name>
</gene>
<dbReference type="eggNOG" id="arCOG03188">
    <property type="taxonomic scope" value="Archaea"/>
</dbReference>
<sequence length="613" mass="69512">MYLLPIIGIAGIVLTTALGQTNFLILSLYLVIPLLLVSILFRSLSTREESTSASLDEGTFRLLLVAYLLCYSLSAILLTVYDLRPLAYFLIITTMTITVLIQIMKFSPTRERIALVLLQIMGLVANLNLGVTLKYFRFIGRTDVMIHNQYVNSVVQTGHVTEVFFDYQAFPLWHILNAIIYMIGDGTFPTDKVMAITGCIIFLCLPLLAYLVAIRLFKDQKTAMIAALLAFFFPNITYWSISGISSAVAVVLIAFILYLAVDGRQKYCLLLIALATLAVIVYHSVSIIFALFILGSLYVVQKVLMKKDERLRRINFRYLALTVGATLAYWYFFGPILLQELYNNIVLQAPSGIVTKSVVLTPLSEIFNYLQYSPAVLFILTGALVILLSSRFNVRAKLFAVVAFMFIWITFPGPLYLFNKLLYNFSIDRFAEYTPFLLAIVSSAGIAALLTRSNKYVKACIILLFAVWVMLSITNDWVASDNPLVKRPFYTYYLTQDEIAGFDRIAVGTTAMIQADFITTRYLDSTPYDPQFNILEVAGDKTDFYKSSPDDIILIRNAELEKRPLKLSTNNIGEFKRYPRIDTYDYYYKDSEIWANLGRYDQVYDSARVSGYI</sequence>
<feature type="transmembrane region" description="Helical" evidence="1">
    <location>
        <begin position="225"/>
        <end position="258"/>
    </location>
</feature>
<dbReference type="STRING" id="351160.RCIX1936"/>
<feature type="transmembrane region" description="Helical" evidence="1">
    <location>
        <begin position="29"/>
        <end position="46"/>
    </location>
</feature>
<reference evidence="2 3" key="1">
    <citation type="journal article" date="2006" name="Science">
        <title>Genome of rice cluster I archaea -- the key methane producers in the rice rhizosphere.</title>
        <authorList>
            <person name="Erkel C."/>
            <person name="Kube M."/>
            <person name="Reinhardt R."/>
            <person name="Liesack W."/>
        </authorList>
    </citation>
    <scope>NUCLEOTIDE SEQUENCE [LARGE SCALE GENOMIC DNA]</scope>
    <source>
        <strain evidence="3">DSM 22066 / NBRC 105507 / MRE50</strain>
    </source>
</reference>
<feature type="transmembrane region" description="Helical" evidence="1">
    <location>
        <begin position="270"/>
        <end position="294"/>
    </location>
</feature>
<dbReference type="PATRIC" id="fig|351160.9.peg.1176"/>
<feature type="transmembrane region" description="Helical" evidence="1">
    <location>
        <begin position="193"/>
        <end position="213"/>
    </location>
</feature>
<dbReference type="KEGG" id="rci:RCIX1936"/>
<evidence type="ECO:0000313" key="2">
    <source>
        <dbReference type="EMBL" id="CAJ37102.1"/>
    </source>
</evidence>
<feature type="transmembrane region" description="Helical" evidence="1">
    <location>
        <begin position="456"/>
        <end position="478"/>
    </location>
</feature>
<feature type="transmembrane region" description="Helical" evidence="1">
    <location>
        <begin position="115"/>
        <end position="136"/>
    </location>
</feature>
<feature type="transmembrane region" description="Helical" evidence="1">
    <location>
        <begin position="375"/>
        <end position="392"/>
    </location>
</feature>
<feature type="transmembrane region" description="Helical" evidence="1">
    <location>
        <begin position="86"/>
        <end position="103"/>
    </location>
</feature>
<feature type="transmembrane region" description="Helical" evidence="1">
    <location>
        <begin position="398"/>
        <end position="418"/>
    </location>
</feature>
<dbReference type="Proteomes" id="UP000000663">
    <property type="component" value="Chromosome"/>
</dbReference>
<evidence type="ECO:0008006" key="4">
    <source>
        <dbReference type="Google" id="ProtNLM"/>
    </source>
</evidence>
<feature type="transmembrane region" description="Helical" evidence="1">
    <location>
        <begin position="58"/>
        <end position="80"/>
    </location>
</feature>